<dbReference type="RefSeq" id="WP_068141996.1">
    <property type="nucleotide sequence ID" value="NZ_AP014924.1"/>
</dbReference>
<comment type="subcellular location">
    <subcellularLocation>
        <location evidence="9">Cytoplasm</location>
    </subcellularLocation>
</comment>
<dbReference type="SUPFAM" id="SSF102114">
    <property type="entry name" value="Radical SAM enzymes"/>
    <property type="match status" value="1"/>
</dbReference>
<dbReference type="SFLD" id="SFLDF00562">
    <property type="entry name" value="HemN-like__clustered_with_heat"/>
    <property type="match status" value="1"/>
</dbReference>
<sequence>MEPGQAAAPGALGRPERGLYVHVPFCIRKCYYCDFNSFRLRGPERDRFLDHLEREAHLWVGRLGVPAGGSRATGGRAAVDTVYLGGGTPTTLEPRQIERLFRMVRDRFAVAPGAEISVEANPGTLTPEKLAALREAGVTRISLGAQVFDDTLLRRLGREHDAAAIETSVALAREAGIPSLNLDLIFALPGQTLAGWRETLRRALALEPDHLSCYGLIIEEGTPFYRWHQQGRLPLPGEEAELAMYLEAIDTLEAAGLAQYEVSNFARPGHACRHNLIYWRNGPYLGLGPGAHGFWGGVRRANLGPLPAYEAALAAGRLPLTTEEPVTPDLEMDETMLMGLRLTREGVARRAFQARFGRTLDEVYGGAIQGLSEQGLLEDTGERIRLSRRGLPVANQVFMAFLRDDRKAY</sequence>
<keyword evidence="6 9" id="KW-0408">Iron</keyword>
<dbReference type="PATRIC" id="fig|1555112.3.peg.2704"/>
<dbReference type="AlphaFoldDB" id="A0A0K2SN02"/>
<keyword evidence="9" id="KW-0004">4Fe-4S</keyword>
<dbReference type="STRING" id="1555112.LIP_2665"/>
<dbReference type="InterPro" id="IPR007197">
    <property type="entry name" value="rSAM"/>
</dbReference>
<dbReference type="EMBL" id="AP014924">
    <property type="protein sequence ID" value="BAS28495.1"/>
    <property type="molecule type" value="Genomic_DNA"/>
</dbReference>
<keyword evidence="7 9" id="KW-0411">Iron-sulfur</keyword>
<dbReference type="SFLD" id="SFLDG01065">
    <property type="entry name" value="anaerobic_coproporphyrinogen-I"/>
    <property type="match status" value="2"/>
</dbReference>
<evidence type="ECO:0000259" key="10">
    <source>
        <dbReference type="PROSITE" id="PS51918"/>
    </source>
</evidence>
<dbReference type="GO" id="GO:0051539">
    <property type="term" value="F:4 iron, 4 sulfur cluster binding"/>
    <property type="evidence" value="ECO:0007669"/>
    <property type="project" value="UniProtKB-UniRule"/>
</dbReference>
<dbReference type="GO" id="GO:0005737">
    <property type="term" value="C:cytoplasm"/>
    <property type="evidence" value="ECO:0007669"/>
    <property type="project" value="UniProtKB-SubCell"/>
</dbReference>
<evidence type="ECO:0000256" key="4">
    <source>
        <dbReference type="ARBA" id="ARBA00022691"/>
    </source>
</evidence>
<dbReference type="NCBIfam" id="TIGR00539">
    <property type="entry name" value="hemN_rel"/>
    <property type="match status" value="1"/>
</dbReference>
<evidence type="ECO:0000256" key="5">
    <source>
        <dbReference type="ARBA" id="ARBA00022723"/>
    </source>
</evidence>
<dbReference type="InterPro" id="IPR006638">
    <property type="entry name" value="Elp3/MiaA/NifB-like_rSAM"/>
</dbReference>
<evidence type="ECO:0000256" key="6">
    <source>
        <dbReference type="ARBA" id="ARBA00023004"/>
    </source>
</evidence>
<dbReference type="Pfam" id="PF04055">
    <property type="entry name" value="Radical_SAM"/>
    <property type="match status" value="1"/>
</dbReference>
<dbReference type="InterPro" id="IPR004559">
    <property type="entry name" value="HemW-like"/>
</dbReference>
<evidence type="ECO:0000256" key="1">
    <source>
        <dbReference type="ARBA" id="ARBA00006100"/>
    </source>
</evidence>
<dbReference type="Pfam" id="PF06969">
    <property type="entry name" value="HemN_C"/>
    <property type="match status" value="1"/>
</dbReference>
<name>A0A0K2SN02_LIMPI</name>
<dbReference type="SFLD" id="SFLDS00029">
    <property type="entry name" value="Radical_SAM"/>
    <property type="match status" value="2"/>
</dbReference>
<keyword evidence="12" id="KW-1185">Reference proteome</keyword>
<dbReference type="OrthoDB" id="9808022at2"/>
<keyword evidence="9" id="KW-0963">Cytoplasm</keyword>
<dbReference type="InterPro" id="IPR034505">
    <property type="entry name" value="Coproporphyrinogen-III_oxidase"/>
</dbReference>
<evidence type="ECO:0000313" key="12">
    <source>
        <dbReference type="Proteomes" id="UP000065807"/>
    </source>
</evidence>
<reference evidence="12" key="2">
    <citation type="journal article" date="2016" name="Int. J. Syst. Evol. Microbiol.">
        <title>Complete genome sequence and cell structure of Limnochorda pilosa, a Gram-negative spore-former within the phylum Firmicutes.</title>
        <authorList>
            <person name="Watanabe M."/>
            <person name="Kojima H."/>
            <person name="Fukui M."/>
        </authorList>
    </citation>
    <scope>NUCLEOTIDE SEQUENCE [LARGE SCALE GENOMIC DNA]</scope>
    <source>
        <strain evidence="12">HC45</strain>
    </source>
</reference>
<organism evidence="11 12">
    <name type="scientific">Limnochorda pilosa</name>
    <dbReference type="NCBI Taxonomy" id="1555112"/>
    <lineage>
        <taxon>Bacteria</taxon>
        <taxon>Bacillati</taxon>
        <taxon>Bacillota</taxon>
        <taxon>Limnochordia</taxon>
        <taxon>Limnochordales</taxon>
        <taxon>Limnochordaceae</taxon>
        <taxon>Limnochorda</taxon>
    </lineage>
</organism>
<gene>
    <name evidence="11" type="ORF">LIP_2665</name>
</gene>
<dbReference type="KEGG" id="lpil:LIP_2665"/>
<dbReference type="GO" id="GO:0004109">
    <property type="term" value="F:coproporphyrinogen oxidase activity"/>
    <property type="evidence" value="ECO:0007669"/>
    <property type="project" value="InterPro"/>
</dbReference>
<dbReference type="GO" id="GO:0006779">
    <property type="term" value="P:porphyrin-containing compound biosynthetic process"/>
    <property type="evidence" value="ECO:0007669"/>
    <property type="project" value="InterPro"/>
</dbReference>
<evidence type="ECO:0000313" key="11">
    <source>
        <dbReference type="EMBL" id="BAS28495.1"/>
    </source>
</evidence>
<dbReference type="PANTHER" id="PTHR13932:SF5">
    <property type="entry name" value="RADICAL S-ADENOSYL METHIONINE DOMAIN-CONTAINING PROTEIN 1, MITOCHONDRIAL"/>
    <property type="match status" value="1"/>
</dbReference>
<dbReference type="CDD" id="cd01335">
    <property type="entry name" value="Radical_SAM"/>
    <property type="match status" value="1"/>
</dbReference>
<evidence type="ECO:0000256" key="2">
    <source>
        <dbReference type="ARBA" id="ARBA00017228"/>
    </source>
</evidence>
<feature type="domain" description="Radical SAM core" evidence="10">
    <location>
        <begin position="11"/>
        <end position="258"/>
    </location>
</feature>
<evidence type="ECO:0000256" key="9">
    <source>
        <dbReference type="RuleBase" id="RU364116"/>
    </source>
</evidence>
<accession>A0A0K2SN02</accession>
<proteinExistence type="inferred from homology"/>
<keyword evidence="8 9" id="KW-0143">Chaperone</keyword>
<dbReference type="PANTHER" id="PTHR13932">
    <property type="entry name" value="COPROPORPHYRINIGEN III OXIDASE"/>
    <property type="match status" value="1"/>
</dbReference>
<evidence type="ECO:0000256" key="7">
    <source>
        <dbReference type="ARBA" id="ARBA00023014"/>
    </source>
</evidence>
<dbReference type="SFLD" id="SFLDG01082">
    <property type="entry name" value="B12-binding_domain_containing"/>
    <property type="match status" value="1"/>
</dbReference>
<dbReference type="InterPro" id="IPR010723">
    <property type="entry name" value="HemN_C"/>
</dbReference>
<dbReference type="SMART" id="SM00729">
    <property type="entry name" value="Elp3"/>
    <property type="match status" value="1"/>
</dbReference>
<keyword evidence="5 9" id="KW-0479">Metal-binding</keyword>
<dbReference type="Proteomes" id="UP000065807">
    <property type="component" value="Chromosome"/>
</dbReference>
<comment type="similarity">
    <text evidence="1">Belongs to the anaerobic coproporphyrinogen-III oxidase family. HemW subfamily.</text>
</comment>
<dbReference type="InterPro" id="IPR058240">
    <property type="entry name" value="rSAM_sf"/>
</dbReference>
<reference evidence="12" key="1">
    <citation type="submission" date="2015-07" db="EMBL/GenBank/DDBJ databases">
        <title>Complete genome sequence and phylogenetic analysis of Limnochorda pilosa.</title>
        <authorList>
            <person name="Watanabe M."/>
            <person name="Kojima H."/>
            <person name="Fukui M."/>
        </authorList>
    </citation>
    <scope>NUCLEOTIDE SEQUENCE [LARGE SCALE GENOMIC DNA]</scope>
    <source>
        <strain evidence="12">HC45</strain>
    </source>
</reference>
<evidence type="ECO:0000256" key="3">
    <source>
        <dbReference type="ARBA" id="ARBA00022617"/>
    </source>
</evidence>
<keyword evidence="3 9" id="KW-0349">Heme</keyword>
<dbReference type="GO" id="GO:0046872">
    <property type="term" value="F:metal ion binding"/>
    <property type="evidence" value="ECO:0007669"/>
    <property type="project" value="UniProtKB-UniRule"/>
</dbReference>
<dbReference type="InterPro" id="IPR013785">
    <property type="entry name" value="Aldolase_TIM"/>
</dbReference>
<protein>
    <recommendedName>
        <fullName evidence="2 9">Heme chaperone HemW</fullName>
    </recommendedName>
</protein>
<dbReference type="PROSITE" id="PS51918">
    <property type="entry name" value="RADICAL_SAM"/>
    <property type="match status" value="1"/>
</dbReference>
<dbReference type="Gene3D" id="3.20.20.70">
    <property type="entry name" value="Aldolase class I"/>
    <property type="match status" value="1"/>
</dbReference>
<comment type="function">
    <text evidence="9">Probably acts as a heme chaperone, transferring heme to an unknown acceptor. Binds one molecule of heme per monomer, possibly covalently. Binds 1 [4Fe-4S] cluster. The cluster is coordinated with 3 cysteines and an exchangeable S-adenosyl-L-methionine.</text>
</comment>
<evidence type="ECO:0000256" key="8">
    <source>
        <dbReference type="ARBA" id="ARBA00023186"/>
    </source>
</evidence>
<keyword evidence="4 9" id="KW-0949">S-adenosyl-L-methionine</keyword>
<dbReference type="SFLD" id="SFLDF00288">
    <property type="entry name" value="HemN-like__clustered_with_nucl"/>
    <property type="match status" value="1"/>
</dbReference>